<proteinExistence type="inferred from homology"/>
<keyword evidence="2 5" id="KW-0479">Metal-binding</keyword>
<dbReference type="InterPro" id="IPR050668">
    <property type="entry name" value="Cytochrome_b5"/>
</dbReference>
<comment type="similarity">
    <text evidence="4 5">Belongs to the cytochrome b5 family.</text>
</comment>
<dbReference type="GO" id="GO:0016020">
    <property type="term" value="C:membrane"/>
    <property type="evidence" value="ECO:0007669"/>
    <property type="project" value="TreeGrafter"/>
</dbReference>
<dbReference type="Pfam" id="PF00173">
    <property type="entry name" value="Cyt-b5"/>
    <property type="match status" value="1"/>
</dbReference>
<evidence type="ECO:0000313" key="7">
    <source>
        <dbReference type="EMBL" id="CAD8874108.1"/>
    </source>
</evidence>
<dbReference type="InterPro" id="IPR001199">
    <property type="entry name" value="Cyt_B5-like_heme/steroid-bd"/>
</dbReference>
<dbReference type="InterPro" id="IPR036400">
    <property type="entry name" value="Cyt_B5-like_heme/steroid_sf"/>
</dbReference>
<dbReference type="EMBL" id="HBFR01001978">
    <property type="protein sequence ID" value="CAD8874108.1"/>
    <property type="molecule type" value="Transcribed_RNA"/>
</dbReference>
<dbReference type="PRINTS" id="PR00363">
    <property type="entry name" value="CYTOCHROMEB5"/>
</dbReference>
<dbReference type="PROSITE" id="PS50255">
    <property type="entry name" value="CYTOCHROME_B5_2"/>
    <property type="match status" value="1"/>
</dbReference>
<evidence type="ECO:0000256" key="4">
    <source>
        <dbReference type="ARBA" id="ARBA00038168"/>
    </source>
</evidence>
<dbReference type="SUPFAM" id="SSF55856">
    <property type="entry name" value="Cytochrome b5-like heme/steroid binding domain"/>
    <property type="match status" value="1"/>
</dbReference>
<protein>
    <recommendedName>
        <fullName evidence="6">Cytochrome b5 heme-binding domain-containing protein</fullName>
    </recommendedName>
</protein>
<sequence>MIYCDETHPNSPPVFQLFAESSSGETVYTESSVSTGDPFTKKAKQQESSVPELISVDPDGIFPHKSLQTRKDGVTCDACPCCDDICGDPSCLACKRKCSNDRFASKSTKFRSISMCELRRHNKIDSAWLLVDGIIYNVTDYIKRHPGGTNSILKYTGGVKDCKDDMDFHSRKAMKLLKDLKIGKLSPCHGSSPPDFESCSIM</sequence>
<accession>A0A7S1B4E9</accession>
<dbReference type="PROSITE" id="PS00191">
    <property type="entry name" value="CYTOCHROME_B5_1"/>
    <property type="match status" value="1"/>
</dbReference>
<dbReference type="AlphaFoldDB" id="A0A7S1B4E9"/>
<dbReference type="GO" id="GO:0020037">
    <property type="term" value="F:heme binding"/>
    <property type="evidence" value="ECO:0007669"/>
    <property type="project" value="UniProtKB-UniRule"/>
</dbReference>
<dbReference type="GO" id="GO:0046872">
    <property type="term" value="F:metal ion binding"/>
    <property type="evidence" value="ECO:0007669"/>
    <property type="project" value="UniProtKB-UniRule"/>
</dbReference>
<evidence type="ECO:0000256" key="2">
    <source>
        <dbReference type="ARBA" id="ARBA00022723"/>
    </source>
</evidence>
<keyword evidence="3 5" id="KW-0408">Iron</keyword>
<dbReference type="SMART" id="SM01117">
    <property type="entry name" value="Cyt-b5"/>
    <property type="match status" value="1"/>
</dbReference>
<dbReference type="PANTHER" id="PTHR19359:SF146">
    <property type="entry name" value="B5, PUTATIVE-RELATED"/>
    <property type="match status" value="1"/>
</dbReference>
<evidence type="ECO:0000259" key="6">
    <source>
        <dbReference type="PROSITE" id="PS50255"/>
    </source>
</evidence>
<organism evidence="7">
    <name type="scientific">Corethron hystrix</name>
    <dbReference type="NCBI Taxonomy" id="216773"/>
    <lineage>
        <taxon>Eukaryota</taxon>
        <taxon>Sar</taxon>
        <taxon>Stramenopiles</taxon>
        <taxon>Ochrophyta</taxon>
        <taxon>Bacillariophyta</taxon>
        <taxon>Coscinodiscophyceae</taxon>
        <taxon>Corethrophycidae</taxon>
        <taxon>Corethrales</taxon>
        <taxon>Corethraceae</taxon>
        <taxon>Corethron</taxon>
    </lineage>
</organism>
<evidence type="ECO:0000256" key="1">
    <source>
        <dbReference type="ARBA" id="ARBA00022617"/>
    </source>
</evidence>
<evidence type="ECO:0000256" key="5">
    <source>
        <dbReference type="RuleBase" id="RU362121"/>
    </source>
</evidence>
<name>A0A7S1B4E9_9STRA</name>
<dbReference type="PANTHER" id="PTHR19359">
    <property type="entry name" value="CYTOCHROME B5"/>
    <property type="match status" value="1"/>
</dbReference>
<dbReference type="Gene3D" id="3.10.120.10">
    <property type="entry name" value="Cytochrome b5-like heme/steroid binding domain"/>
    <property type="match status" value="1"/>
</dbReference>
<feature type="domain" description="Cytochrome b5 heme-binding" evidence="6">
    <location>
        <begin position="110"/>
        <end position="186"/>
    </location>
</feature>
<dbReference type="InterPro" id="IPR018506">
    <property type="entry name" value="Cyt_B5_heme-BS"/>
</dbReference>
<gene>
    <name evidence="7" type="ORF">CHYS00102_LOCUS1271</name>
</gene>
<evidence type="ECO:0000256" key="3">
    <source>
        <dbReference type="ARBA" id="ARBA00023004"/>
    </source>
</evidence>
<reference evidence="7" key="1">
    <citation type="submission" date="2021-01" db="EMBL/GenBank/DDBJ databases">
        <authorList>
            <person name="Corre E."/>
            <person name="Pelletier E."/>
            <person name="Niang G."/>
            <person name="Scheremetjew M."/>
            <person name="Finn R."/>
            <person name="Kale V."/>
            <person name="Holt S."/>
            <person name="Cochrane G."/>
            <person name="Meng A."/>
            <person name="Brown T."/>
            <person name="Cohen L."/>
        </authorList>
    </citation>
    <scope>NUCLEOTIDE SEQUENCE</scope>
    <source>
        <strain evidence="7">308</strain>
    </source>
</reference>
<keyword evidence="1 5" id="KW-0349">Heme</keyword>